<evidence type="ECO:0000313" key="2">
    <source>
        <dbReference type="Proteomes" id="UP001144341"/>
    </source>
</evidence>
<proteinExistence type="predicted"/>
<evidence type="ECO:0000313" key="1">
    <source>
        <dbReference type="EMBL" id="MCZ4224414.1"/>
    </source>
</evidence>
<protein>
    <submittedName>
        <fullName evidence="1">Uncharacterized protein</fullName>
    </submittedName>
</protein>
<sequence>MIEKKEHLSDNLKDYVDYSMELMNALDGAPHHNPEETKKVNDKIENLKAYLQNLQLSYNETSPFGNSLGNEGLSDILL</sequence>
<name>A0ABT4KZW9_9SPHI</name>
<reference evidence="1" key="1">
    <citation type="submission" date="2022-12" db="EMBL/GenBank/DDBJ databases">
        <title>Genome sequence of SJ11.</title>
        <authorList>
            <person name="Woo H."/>
        </authorList>
    </citation>
    <scope>NUCLEOTIDE SEQUENCE</scope>
    <source>
        <strain evidence="1">SJ11</strain>
    </source>
</reference>
<keyword evidence="2" id="KW-1185">Reference proteome</keyword>
<organism evidence="1 2">
    <name type="scientific">Pedobacter rhodius</name>
    <dbReference type="NCBI Taxonomy" id="3004098"/>
    <lineage>
        <taxon>Bacteria</taxon>
        <taxon>Pseudomonadati</taxon>
        <taxon>Bacteroidota</taxon>
        <taxon>Sphingobacteriia</taxon>
        <taxon>Sphingobacteriales</taxon>
        <taxon>Sphingobacteriaceae</taxon>
        <taxon>Pedobacter</taxon>
    </lineage>
</organism>
<dbReference type="RefSeq" id="WP_269416184.1">
    <property type="nucleotide sequence ID" value="NZ_JAPWGL010000003.1"/>
</dbReference>
<dbReference type="EMBL" id="JAPWGL010000003">
    <property type="protein sequence ID" value="MCZ4224414.1"/>
    <property type="molecule type" value="Genomic_DNA"/>
</dbReference>
<comment type="caution">
    <text evidence="1">The sequence shown here is derived from an EMBL/GenBank/DDBJ whole genome shotgun (WGS) entry which is preliminary data.</text>
</comment>
<dbReference type="Proteomes" id="UP001144341">
    <property type="component" value="Unassembled WGS sequence"/>
</dbReference>
<accession>A0ABT4KZW9</accession>
<gene>
    <name evidence="1" type="ORF">O0931_13950</name>
</gene>